<dbReference type="AlphaFoldDB" id="A0A4R0P182"/>
<sequence>MDKKIALLQDKIDQANLGGGQARIDSQHKKGKLTARERIHFLVDEGSFEEIGMMVTHRSTDFGMEREKYLGDGVVTGYGTINGRLTYIFSQDFTVFGGSLSETHAEKICKLMDMAMKNGAPLIGLNDSGGARIQEGVVSLGGYADIFYKNVQASGVIPQLSAIMGPCAGGAVYSPAITDFVLMVENTSYMFVTGPNVVKTVTHEEVTSEELGGATTHATKSGVTHFACANEIEAITHVKKLLSYMPQNCEETPTNLSYEMADESRLALNTFMPENASQPYDIREIISTVADADSFLEVHAAFAENIVVGFARLAGRSIGIVANQPAYLAGVLDSNSSTKAARFVRFCDCFNIPLLVFEDVPGFLPGTDQEWNGIITNGAKLLYAFSEATVPRITVITRKAYGGAYDVMNSKHIGADMNYAWPSAEIAVMGAKGAAEIIFKREITAAEDPQAKWLEKEKLYSDIFANPYRAAERGFVDEVIEPSQTRIKLIKAFKMLENKVVNNPQKKHGNIPL</sequence>
<dbReference type="GO" id="GO:0004658">
    <property type="term" value="F:propionyl-CoA carboxylase activity"/>
    <property type="evidence" value="ECO:0007669"/>
    <property type="project" value="UniProtKB-ARBA"/>
</dbReference>
<dbReference type="InterPro" id="IPR029045">
    <property type="entry name" value="ClpP/crotonase-like_dom_sf"/>
</dbReference>
<dbReference type="Gene3D" id="3.90.226.10">
    <property type="entry name" value="2-enoyl-CoA Hydratase, Chain A, domain 1"/>
    <property type="match status" value="2"/>
</dbReference>
<dbReference type="OrthoDB" id="9803706at2"/>
<dbReference type="InterPro" id="IPR051047">
    <property type="entry name" value="AccD/PCCB"/>
</dbReference>
<dbReference type="GO" id="GO:0009317">
    <property type="term" value="C:acetyl-CoA carboxylase complex"/>
    <property type="evidence" value="ECO:0007669"/>
    <property type="project" value="UniProtKB-ARBA"/>
</dbReference>
<evidence type="ECO:0000313" key="6">
    <source>
        <dbReference type="Proteomes" id="UP000291485"/>
    </source>
</evidence>
<organism evidence="5 6">
    <name type="scientific">Pedobacter frigidisoli</name>
    <dbReference type="NCBI Taxonomy" id="2530455"/>
    <lineage>
        <taxon>Bacteria</taxon>
        <taxon>Pseudomonadati</taxon>
        <taxon>Bacteroidota</taxon>
        <taxon>Sphingobacteriia</taxon>
        <taxon>Sphingobacteriales</taxon>
        <taxon>Sphingobacteriaceae</taxon>
        <taxon>Pedobacter</taxon>
    </lineage>
</organism>
<dbReference type="PANTHER" id="PTHR43842:SF2">
    <property type="entry name" value="PROPIONYL-COA CARBOXYLASE BETA CHAIN, MITOCHONDRIAL"/>
    <property type="match status" value="1"/>
</dbReference>
<evidence type="ECO:0000313" key="5">
    <source>
        <dbReference type="EMBL" id="TCD10191.1"/>
    </source>
</evidence>
<evidence type="ECO:0000259" key="4">
    <source>
        <dbReference type="PROSITE" id="PS50989"/>
    </source>
</evidence>
<feature type="domain" description="CoA carboxyltransferase C-terminal" evidence="4">
    <location>
        <begin position="260"/>
        <end position="506"/>
    </location>
</feature>
<dbReference type="FunFam" id="3.90.226.10:FF:000016">
    <property type="entry name" value="Propionyl-CoA carboxylase, beta subunit"/>
    <property type="match status" value="1"/>
</dbReference>
<gene>
    <name evidence="5" type="ORF">EZ449_10215</name>
</gene>
<name>A0A4R0P182_9SPHI</name>
<dbReference type="InterPro" id="IPR011763">
    <property type="entry name" value="COA_CT_C"/>
</dbReference>
<dbReference type="Proteomes" id="UP000291485">
    <property type="component" value="Unassembled WGS sequence"/>
</dbReference>
<dbReference type="RefSeq" id="WP_131558327.1">
    <property type="nucleotide sequence ID" value="NZ_SJSN01000007.1"/>
</dbReference>
<dbReference type="EMBL" id="SJSN01000007">
    <property type="protein sequence ID" value="TCD10191.1"/>
    <property type="molecule type" value="Genomic_DNA"/>
</dbReference>
<evidence type="ECO:0000259" key="3">
    <source>
        <dbReference type="PROSITE" id="PS50980"/>
    </source>
</evidence>
<keyword evidence="6" id="KW-1185">Reference proteome</keyword>
<proteinExistence type="inferred from homology"/>
<dbReference type="GO" id="GO:0003989">
    <property type="term" value="F:acetyl-CoA carboxylase activity"/>
    <property type="evidence" value="ECO:0007669"/>
    <property type="project" value="UniProtKB-ARBA"/>
</dbReference>
<dbReference type="SUPFAM" id="SSF52096">
    <property type="entry name" value="ClpP/crotonase"/>
    <property type="match status" value="2"/>
</dbReference>
<evidence type="ECO:0000256" key="1">
    <source>
        <dbReference type="ARBA" id="ARBA00006102"/>
    </source>
</evidence>
<protein>
    <recommendedName>
        <fullName evidence="2">Propionyl-CoA carboxylase beta chain</fullName>
    </recommendedName>
</protein>
<dbReference type="GO" id="GO:0015977">
    <property type="term" value="P:carbon fixation"/>
    <property type="evidence" value="ECO:0007669"/>
    <property type="project" value="UniProtKB-ARBA"/>
</dbReference>
<evidence type="ECO:0000256" key="2">
    <source>
        <dbReference type="ARBA" id="ARBA00074538"/>
    </source>
</evidence>
<dbReference type="Pfam" id="PF01039">
    <property type="entry name" value="Carboxyl_trans"/>
    <property type="match status" value="1"/>
</dbReference>
<comment type="caution">
    <text evidence="5">The sequence shown here is derived from an EMBL/GenBank/DDBJ whole genome shotgun (WGS) entry which is preliminary data.</text>
</comment>
<dbReference type="PANTHER" id="PTHR43842">
    <property type="entry name" value="PROPIONYL-COA CARBOXYLASE BETA CHAIN"/>
    <property type="match status" value="1"/>
</dbReference>
<feature type="domain" description="CoA carboxyltransferase N-terminal" evidence="3">
    <location>
        <begin position="1"/>
        <end position="257"/>
    </location>
</feature>
<dbReference type="PROSITE" id="PS50989">
    <property type="entry name" value="COA_CT_CTER"/>
    <property type="match status" value="1"/>
</dbReference>
<dbReference type="PROSITE" id="PS50980">
    <property type="entry name" value="COA_CT_NTER"/>
    <property type="match status" value="1"/>
</dbReference>
<dbReference type="InterPro" id="IPR034733">
    <property type="entry name" value="AcCoA_carboxyl_beta"/>
</dbReference>
<accession>A0A4R0P182</accession>
<comment type="similarity">
    <text evidence="1">Belongs to the AccD/PCCB family.</text>
</comment>
<dbReference type="FunFam" id="3.90.226.10:FF:000017">
    <property type="entry name" value="Propionyl-CoA carboxylase subunit beta 5"/>
    <property type="match status" value="1"/>
</dbReference>
<reference evidence="5 6" key="1">
    <citation type="submission" date="2019-02" db="EMBL/GenBank/DDBJ databases">
        <title>Pedobacter sp. RP-3-11 sp. nov., isolated from Arctic soil.</title>
        <authorList>
            <person name="Dahal R.H."/>
        </authorList>
    </citation>
    <scope>NUCLEOTIDE SEQUENCE [LARGE SCALE GENOMIC DNA]</scope>
    <source>
        <strain evidence="5 6">RP-3-11</strain>
    </source>
</reference>
<dbReference type="InterPro" id="IPR011762">
    <property type="entry name" value="COA_CT_N"/>
</dbReference>